<organism evidence="3 4">
    <name type="scientific">Nitzschia inconspicua</name>
    <dbReference type="NCBI Taxonomy" id="303405"/>
    <lineage>
        <taxon>Eukaryota</taxon>
        <taxon>Sar</taxon>
        <taxon>Stramenopiles</taxon>
        <taxon>Ochrophyta</taxon>
        <taxon>Bacillariophyta</taxon>
        <taxon>Bacillariophyceae</taxon>
        <taxon>Bacillariophycidae</taxon>
        <taxon>Bacillariales</taxon>
        <taxon>Bacillariaceae</taxon>
        <taxon>Nitzschia</taxon>
    </lineage>
</organism>
<dbReference type="Pfam" id="PF00069">
    <property type="entry name" value="Pkinase"/>
    <property type="match status" value="1"/>
</dbReference>
<reference evidence="3" key="1">
    <citation type="journal article" date="2021" name="Sci. Rep.">
        <title>Diploid genomic architecture of Nitzschia inconspicua, an elite biomass production diatom.</title>
        <authorList>
            <person name="Oliver A."/>
            <person name="Podell S."/>
            <person name="Pinowska A."/>
            <person name="Traller J.C."/>
            <person name="Smith S.R."/>
            <person name="McClure R."/>
            <person name="Beliaev A."/>
            <person name="Bohutskyi P."/>
            <person name="Hill E.A."/>
            <person name="Rabines A."/>
            <person name="Zheng H."/>
            <person name="Allen L.Z."/>
            <person name="Kuo A."/>
            <person name="Grigoriev I.V."/>
            <person name="Allen A.E."/>
            <person name="Hazlebeck D."/>
            <person name="Allen E.E."/>
        </authorList>
    </citation>
    <scope>NUCLEOTIDE SEQUENCE</scope>
    <source>
        <strain evidence="3">Hildebrandi</strain>
    </source>
</reference>
<keyword evidence="3" id="KW-0418">Kinase</keyword>
<feature type="domain" description="Protein kinase" evidence="2">
    <location>
        <begin position="334"/>
        <end position="604"/>
    </location>
</feature>
<dbReference type="InterPro" id="IPR000719">
    <property type="entry name" value="Prot_kinase_dom"/>
</dbReference>
<dbReference type="EMBL" id="JAGRRH010000026">
    <property type="protein sequence ID" value="KAG7341733.1"/>
    <property type="molecule type" value="Genomic_DNA"/>
</dbReference>
<sequence>MSSYFPRVHVAWDGKAIHYSNSDNPSSPFHINFRPILRKMLLNNGSTPTTRGQTEESRTVRPAFLNTFAKKAGRAYRLCGKGYGEGLEPLLQVLTKLRAEVAKEDFVFEDYSSREARLALRSLLTGLEPRESVPAGQELNFLLEYGTVLAELAEGDAALTVCFVLYALTYLASTNVGKIEGLLKELREFGCAQMEDLPNYKNGEMNAQYKKDANMAIIACLMGNSSMRSVVEAHAGAKSRIYRDAIYALVPPSKDNIYEDELQDVVRDYDLFFNMRFPEGKDPKKDITPALCITKEDFYTGLRIFCEQKKKDAGRFLDLDQGTNPPPKTRIELARTGQLFSPGDFEIVSRIQPDVFRVRLKSNPTGTYAMKVVTKHIKYILKYVMAEVVVESFIWHPNIVILWAYMFCFLNGQITTLLILQDGGQDLERTALSLNTEDKLGGISKLQDVLGYIVQTNWAIEALHTIGVLHRDIKPSNIVHNKDDPTQVVVIDFNCARLSALENGTQTVNIGTCGFVSGDNEGAAQDLFAMGQTAMVLSSGRTLNLLPQQERISHQLRTAFSDEVSDQLVDLYSKYLLYIMNRNASKRWSSLQALVGSSALQLFVTRGGKGADSLHRLFESIDTLTAIKPKDHREPSDDWKAASNRLRGALIWMLNTKQVIGSIHDIDIGVQIGLEDELPSMDPFVVHEINGNFVNFCIAPETENLTEDQNLNTNDGNEMQTVDVLSTAEHVDSTEATGGEISIEVSSDALSTAKTPRRRNHGGRRRSVVADTREVSKETLVNFIIPDLSTHGGEQTQDVVVLGTTDCQTIQIDDTQGPVGRSNKVGRLPPSASALRILRAFFCTIHKCFVFFLCSIGILNLVVGVHYASIYGSNLIWLPEYLRNGIQVLVTFQECTSEYGQIGIEYITICSGLLLESAKDFWFTSSTGTEGVAAFDEISILSHRVLDEQHPSASCIAGITGKAKNITTQRFVSPEALPSEHIHLHINAISSHISPEEHALGNLTRRKLKTLSTWDEWHAAEHKQLDQMASLVMFGTPCPPPPGAIILWPHWQYQIRRNGQHCARNCCDGSRRSAPALHAIAATYSSCVEQPVQRLFYALAARLGYRTYGGDAKDAFAHSPGPKIPTYVYIDDAYADLYFARFGTHLDRHLVLHVLRALQGHPESGRLWEEHINSILSCDELQFRHTTLDHTIYSTVYKGKKVLILRQVDDFSIACDEESIAIEIYDIIRQKLQLPGEDKPPFKYLGLQTDYNGLDIEKTSTHIAIPCSTYISRFLTTHGWDSPGSHESDTEHNATPLPPDAVDKMYDEPPGPPKGSPEHQALQDSRKFPYRTVLGELLYAYVTARPDIGYHVTTLSKFASSPSALHYHYLKCIAKYLRRTTHWKLYFKKPLVDDTLPTVAIPSYNVASDLPFFPQIDPHLLTLPMPTTKGIDALPQDMPSHLLALPLPIALKRNLKPQPALLRLNSLLLSQLPKQQNIFVPFVKTLVFHNICLHQFMRTNVGNKNDKYQHSHRTLSTCRHSTLCYPRLKRCW</sequence>
<accession>A0A9K3KES8</accession>
<dbReference type="GO" id="GO:0004672">
    <property type="term" value="F:protein kinase activity"/>
    <property type="evidence" value="ECO:0007669"/>
    <property type="project" value="InterPro"/>
</dbReference>
<evidence type="ECO:0000259" key="2">
    <source>
        <dbReference type="PROSITE" id="PS50011"/>
    </source>
</evidence>
<name>A0A9K3KES8_9STRA</name>
<dbReference type="PANTHER" id="PTHR24347">
    <property type="entry name" value="SERINE/THREONINE-PROTEIN KINASE"/>
    <property type="match status" value="1"/>
</dbReference>
<dbReference type="Proteomes" id="UP000693970">
    <property type="component" value="Unassembled WGS sequence"/>
</dbReference>
<feature type="compositionally biased region" description="Basic residues" evidence="1">
    <location>
        <begin position="755"/>
        <end position="766"/>
    </location>
</feature>
<dbReference type="OrthoDB" id="5592585at2759"/>
<dbReference type="SMART" id="SM00220">
    <property type="entry name" value="S_TKc"/>
    <property type="match status" value="1"/>
</dbReference>
<comment type="caution">
    <text evidence="3">The sequence shown here is derived from an EMBL/GenBank/DDBJ whole genome shotgun (WGS) entry which is preliminary data.</text>
</comment>
<feature type="region of interest" description="Disordered" evidence="1">
    <location>
        <begin position="1282"/>
        <end position="1325"/>
    </location>
</feature>
<evidence type="ECO:0000313" key="3">
    <source>
        <dbReference type="EMBL" id="KAG7341733.1"/>
    </source>
</evidence>
<evidence type="ECO:0000313" key="4">
    <source>
        <dbReference type="Proteomes" id="UP000693970"/>
    </source>
</evidence>
<feature type="region of interest" description="Disordered" evidence="1">
    <location>
        <begin position="738"/>
        <end position="766"/>
    </location>
</feature>
<reference evidence="3" key="2">
    <citation type="submission" date="2021-04" db="EMBL/GenBank/DDBJ databases">
        <authorList>
            <person name="Podell S."/>
        </authorList>
    </citation>
    <scope>NUCLEOTIDE SEQUENCE</scope>
    <source>
        <strain evidence="3">Hildebrandi</strain>
    </source>
</reference>
<protein>
    <submittedName>
        <fullName evidence="3">Protein kinase family protein</fullName>
    </submittedName>
</protein>
<gene>
    <name evidence="3" type="ORF">IV203_023686</name>
</gene>
<feature type="compositionally biased region" description="Polar residues" evidence="1">
    <location>
        <begin position="744"/>
        <end position="754"/>
    </location>
</feature>
<evidence type="ECO:0000256" key="1">
    <source>
        <dbReference type="SAM" id="MobiDB-lite"/>
    </source>
</evidence>
<proteinExistence type="predicted"/>
<dbReference type="GO" id="GO:0005524">
    <property type="term" value="F:ATP binding"/>
    <property type="evidence" value="ECO:0007669"/>
    <property type="project" value="InterPro"/>
</dbReference>
<keyword evidence="4" id="KW-1185">Reference proteome</keyword>
<keyword evidence="3" id="KW-0808">Transferase</keyword>
<dbReference type="PROSITE" id="PS50011">
    <property type="entry name" value="PROTEIN_KINASE_DOM"/>
    <property type="match status" value="1"/>
</dbReference>